<dbReference type="OMA" id="GGHIGPM"/>
<keyword evidence="3" id="KW-1185">Reference proteome</keyword>
<gene>
    <name evidence="2" type="ORF">MSYG_0343</name>
</gene>
<sequence length="675" mass="74236">MQRAAVRLAAPGWRHARSAVTRRAWAGQRAPYSAVAIPEAPVLSRRPPSETPTESLAPGPAARLVHMLNSAQAIAPDMLWELYCQALDERPYVCADGSVRHPQRLSPADHQRVLQALVPPRRTYVVYLQTRDRVRKVRDDAHLDEQVLDALPADARVIDLSTPQALAPPPPVRGMGGRVAQTLTTRVRTVLAQIPMEHRTTGAYNRVLAVLALGGRYKNMRLLWDDMVAARSAGHAQAAPNQATCHHMIMGLVRNYEQKLTRYKKKYRRELLAPAHQRHKVKHRLEAAEHVQASADLAASTVSMLLVDIYVQGTVPRVLTLDLAARLLRATGKLPELLNLLRSGFGIDLENPDTAAPALCAPTTHTLNTVLMALGELARAPDMAVAYEQMTRALPGDEDHRAVLPNSTTFKLLIRHAMSVPDTLLVSNASIQAPRSLLSRLSSGPQSTPTMGIRTNEQRDQEMLARSRGKYRALARAYLDEALDMYAAQLEQMAALLGVPRPPALHASLDEVHARACARRASEGDAPWPDEAAPTDAPALERPVFLPPRVRPSVPLLRPLLAAAQQQRSTGQLVWLQQRADRAGALLAAELAILSRAQASLAAPHAALQPTLRAHTEYVQPLWEGIVALADGRVPRTLDVWRDAERQRNARRAARAPARRSRRSGRSARSSDKIL</sequence>
<dbReference type="STRING" id="1230383.A0A1M8A0R0"/>
<reference evidence="3" key="1">
    <citation type="journal article" date="2017" name="Nucleic Acids Res.">
        <title>Proteogenomics produces comprehensive and highly accurate protein-coding gene annotation in a complete genome assembly of Malassezia sympodialis.</title>
        <authorList>
            <person name="Zhu Y."/>
            <person name="Engstroem P.G."/>
            <person name="Tellgren-Roth C."/>
            <person name="Baudo C.D."/>
            <person name="Kennell J.C."/>
            <person name="Sun S."/>
            <person name="Billmyre R.B."/>
            <person name="Schroeder M.S."/>
            <person name="Andersson A."/>
            <person name="Holm T."/>
            <person name="Sigurgeirsson B."/>
            <person name="Wu G."/>
            <person name="Sankaranarayanan S.R."/>
            <person name="Siddharthan R."/>
            <person name="Sanyal K."/>
            <person name="Lundeberg J."/>
            <person name="Nystedt B."/>
            <person name="Boekhout T."/>
            <person name="Dawson T.L. Jr."/>
            <person name="Heitman J."/>
            <person name="Scheynius A."/>
            <person name="Lehtioe J."/>
        </authorList>
    </citation>
    <scope>NUCLEOTIDE SEQUENCE [LARGE SCALE GENOMIC DNA]</scope>
    <source>
        <strain evidence="3">ATCC 42132</strain>
    </source>
</reference>
<organism evidence="2 3">
    <name type="scientific">Malassezia sympodialis (strain ATCC 42132)</name>
    <name type="common">Atopic eczema-associated yeast</name>
    <dbReference type="NCBI Taxonomy" id="1230383"/>
    <lineage>
        <taxon>Eukaryota</taxon>
        <taxon>Fungi</taxon>
        <taxon>Dikarya</taxon>
        <taxon>Basidiomycota</taxon>
        <taxon>Ustilaginomycotina</taxon>
        <taxon>Malasseziomycetes</taxon>
        <taxon>Malasseziales</taxon>
        <taxon>Malasseziaceae</taxon>
        <taxon>Malassezia</taxon>
    </lineage>
</organism>
<feature type="compositionally biased region" description="Basic residues" evidence="1">
    <location>
        <begin position="649"/>
        <end position="666"/>
    </location>
</feature>
<protein>
    <submittedName>
        <fullName evidence="2">Uncharacterized protein</fullName>
    </submittedName>
</protein>
<dbReference type="EMBL" id="LT671821">
    <property type="protein sequence ID" value="SHO76009.1"/>
    <property type="molecule type" value="Genomic_DNA"/>
</dbReference>
<dbReference type="VEuPathDB" id="FungiDB:MSYG_0343"/>
<accession>A0A1M8A0R0</accession>
<feature type="region of interest" description="Disordered" evidence="1">
    <location>
        <begin position="646"/>
        <end position="675"/>
    </location>
</feature>
<evidence type="ECO:0000256" key="1">
    <source>
        <dbReference type="SAM" id="MobiDB-lite"/>
    </source>
</evidence>
<proteinExistence type="predicted"/>
<dbReference type="Proteomes" id="UP000186303">
    <property type="component" value="Chromosome 1"/>
</dbReference>
<evidence type="ECO:0000313" key="3">
    <source>
        <dbReference type="Proteomes" id="UP000186303"/>
    </source>
</evidence>
<name>A0A1M8A0R0_MALS4</name>
<evidence type="ECO:0000313" key="2">
    <source>
        <dbReference type="EMBL" id="SHO76009.1"/>
    </source>
</evidence>
<dbReference type="AlphaFoldDB" id="A0A1M8A0R0"/>
<dbReference type="OrthoDB" id="276151at2759"/>